<feature type="transmembrane region" description="Helical" evidence="1">
    <location>
        <begin position="80"/>
        <end position="104"/>
    </location>
</feature>
<protein>
    <recommendedName>
        <fullName evidence="2">KAP NTPase domain-containing protein</fullName>
    </recommendedName>
</protein>
<keyword evidence="1" id="KW-1133">Transmembrane helix</keyword>
<dbReference type="Gene3D" id="3.40.50.300">
    <property type="entry name" value="P-loop containing nucleotide triphosphate hydrolases"/>
    <property type="match status" value="1"/>
</dbReference>
<accession>A0AB74VAM9</accession>
<keyword evidence="4" id="KW-1185">Reference proteome</keyword>
<dbReference type="AlphaFoldDB" id="A0AB74VAM9"/>
<dbReference type="Proteomes" id="UP000679373">
    <property type="component" value="Chromosome"/>
</dbReference>
<dbReference type="EMBL" id="CP073653">
    <property type="protein sequence ID" value="QUN33522.1"/>
    <property type="molecule type" value="Genomic_DNA"/>
</dbReference>
<proteinExistence type="predicted"/>
<feature type="transmembrane region" description="Helical" evidence="1">
    <location>
        <begin position="51"/>
        <end position="68"/>
    </location>
</feature>
<evidence type="ECO:0000259" key="2">
    <source>
        <dbReference type="Pfam" id="PF07693"/>
    </source>
</evidence>
<evidence type="ECO:0000256" key="1">
    <source>
        <dbReference type="SAM" id="Phobius"/>
    </source>
</evidence>
<dbReference type="InterPro" id="IPR027417">
    <property type="entry name" value="P-loop_NTPase"/>
</dbReference>
<dbReference type="InterPro" id="IPR011646">
    <property type="entry name" value="KAP_P-loop"/>
</dbReference>
<dbReference type="GeneID" id="66346116"/>
<dbReference type="RefSeq" id="WP_111944667.1">
    <property type="nucleotide sequence ID" value="NZ_BKAK01000072.1"/>
</dbReference>
<keyword evidence="1" id="KW-0472">Membrane</keyword>
<name>A0AB74VAM9_CLOBE</name>
<organism evidence="3 4">
    <name type="scientific">Clostridium beijerinckii</name>
    <name type="common">Clostridium MP</name>
    <dbReference type="NCBI Taxonomy" id="1520"/>
    <lineage>
        <taxon>Bacteria</taxon>
        <taxon>Bacillati</taxon>
        <taxon>Bacillota</taxon>
        <taxon>Clostridia</taxon>
        <taxon>Eubacteriales</taxon>
        <taxon>Clostridiaceae</taxon>
        <taxon>Clostridium</taxon>
    </lineage>
</organism>
<feature type="transmembrane region" description="Helical" evidence="1">
    <location>
        <begin position="20"/>
        <end position="39"/>
    </location>
</feature>
<feature type="transmembrane region" description="Helical" evidence="1">
    <location>
        <begin position="111"/>
        <end position="130"/>
    </location>
</feature>
<feature type="domain" description="KAP NTPase" evidence="2">
    <location>
        <begin position="196"/>
        <end position="502"/>
    </location>
</feature>
<keyword evidence="1" id="KW-0812">Transmembrane</keyword>
<sequence length="969" mass="114627">MSFQYPFIYFGDFGVKYSLVIFYFSVMIGLIICCFYNNIYKVKFQYSKRNTIIILLAYISLIPFYWLKDLSANNEFLVDLFQLILSFEFIFIVIIFSIIAYGLLIYVNNDAYFNTLTIPISIFIYMDMFLTVATRQVEFTKWYNVANFVLLGIFIWCINSIKLEKNSVIEGNGIDNSVKYYSPIESIEDLFEIRKFQAKHLENLINNHEVNESLSICISGEWGNGKTSFVSVVLNELNKNENKKHKIVRINTMDMDSMESLFKYLFQRIKDEFKKENYYVGICSEFQDYISSIIEVISKAKVKSNIIKSLFEKEKDYRETKKYLEKMLMQMLGENKLIIVVDDIERCDNDKIIQFINFIKEIATFKNCIIIFLADYKQLENSLDKPIEYIDKYFNHIINLATVSYTDIVSYFVHKNLSNLKLFSLDISTSILSEIDKWISEILSEISIIEKKLRELNPYPYLINRKEKKDEVEKNNIKKKLLNEQALFIQNKLSNPRTISKLFVYINEQCKIINEELQNKYENGDVVEKYLKKVEAAKNIVIISFIRSVMPEKYDYIHTKGFNNYVDFLCDVNSTKDFEDQLINSLVSELWYIEYSREAIKGYKHYEIMKFMTCLFENPHDLDKVVNGFTSYDDKYITLIDDENFEDVDIDFVELFSIIMRNYSYVNSDKGANLLEKLFDNAERVIENESGNGYAFNIFNSNSGARRYCNPKLMLMQLFYKKFCDKNIILNNSSEVEEEVNLFCRNYMGTSFIYLNKILSYHLTDNNNNIDVIMRAKEKSQNGRGFYEKLDLFCEELKPYFKSSGNTPVEMIKGFVNECKEELINMDFLKEEDIKNDLDEAFAQVREYEYLEKIMQFINEEQLVTTEDLDLSNITFYNIEDKINDFMNKLKTDMSESFKYKSPYIMQEFFITVRQLGEDKAFSDELINKLMDLISVFKESSKTDVNYYRRVIFYIKKSSKKNEDINTAN</sequence>
<evidence type="ECO:0000313" key="4">
    <source>
        <dbReference type="Proteomes" id="UP000679373"/>
    </source>
</evidence>
<dbReference type="SUPFAM" id="SSF52540">
    <property type="entry name" value="P-loop containing nucleoside triphosphate hydrolases"/>
    <property type="match status" value="1"/>
</dbReference>
<evidence type="ECO:0000313" key="3">
    <source>
        <dbReference type="EMBL" id="QUN33522.1"/>
    </source>
</evidence>
<reference evidence="3" key="1">
    <citation type="submission" date="2021-04" db="EMBL/GenBank/DDBJ databases">
        <title>Complete genome sequence of the type strain Clostridium beijerinckii NRRL B-598.</title>
        <authorList>
            <person name="Sedlar K."/>
            <person name="Branska B."/>
            <person name="Bezdicek M."/>
            <person name="Nykrynova M."/>
            <person name="Lengerova M."/>
            <person name="Skutkova H."/>
            <person name="Patakova P."/>
        </authorList>
    </citation>
    <scope>NUCLEOTIDE SEQUENCE</scope>
    <source>
        <strain evidence="3">DSM 791</strain>
    </source>
</reference>
<dbReference type="Pfam" id="PF07693">
    <property type="entry name" value="KAP_NTPase"/>
    <property type="match status" value="1"/>
</dbReference>
<gene>
    <name evidence="3" type="ORF">KEC93_16295</name>
</gene>